<reference evidence="2" key="1">
    <citation type="submission" date="2016-11" db="UniProtKB">
        <authorList>
            <consortium name="WormBaseParasite"/>
        </authorList>
    </citation>
    <scope>IDENTIFICATION</scope>
</reference>
<evidence type="ECO:0000313" key="1">
    <source>
        <dbReference type="Proteomes" id="UP000095281"/>
    </source>
</evidence>
<evidence type="ECO:0000313" key="2">
    <source>
        <dbReference type="WBParaSite" id="MhA1_Contig280.frz3.gene33"/>
    </source>
</evidence>
<dbReference type="AlphaFoldDB" id="A0A1I8BL84"/>
<dbReference type="WBParaSite" id="MhA1_Contig280.frz3.gene33">
    <property type="protein sequence ID" value="MhA1_Contig280.frz3.gene33"/>
    <property type="gene ID" value="MhA1_Contig280.frz3.gene33"/>
</dbReference>
<name>A0A1I8BL84_MELHA</name>
<dbReference type="Proteomes" id="UP000095281">
    <property type="component" value="Unplaced"/>
</dbReference>
<sequence>MSVPPPPSYDEAKITAVPEQSHPPNPPVVHTHVINMPSQHDNIPEQHVVLSTHQIILMNINNQHTSPQTRRVSNILT</sequence>
<protein>
    <submittedName>
        <fullName evidence="2">Uncharacterized protein</fullName>
    </submittedName>
</protein>
<proteinExistence type="predicted"/>
<accession>A0A1I8BL84</accession>
<keyword evidence="1" id="KW-1185">Reference proteome</keyword>
<organism evidence="1 2">
    <name type="scientific">Meloidogyne hapla</name>
    <name type="common">Root-knot nematode worm</name>
    <dbReference type="NCBI Taxonomy" id="6305"/>
    <lineage>
        <taxon>Eukaryota</taxon>
        <taxon>Metazoa</taxon>
        <taxon>Ecdysozoa</taxon>
        <taxon>Nematoda</taxon>
        <taxon>Chromadorea</taxon>
        <taxon>Rhabditida</taxon>
        <taxon>Tylenchina</taxon>
        <taxon>Tylenchomorpha</taxon>
        <taxon>Tylenchoidea</taxon>
        <taxon>Meloidogynidae</taxon>
        <taxon>Meloidogyninae</taxon>
        <taxon>Meloidogyne</taxon>
    </lineage>
</organism>